<dbReference type="PROSITE" id="PS51257">
    <property type="entry name" value="PROKAR_LIPOPROTEIN"/>
    <property type="match status" value="1"/>
</dbReference>
<evidence type="ECO:0000313" key="2">
    <source>
        <dbReference type="Proteomes" id="UP001589738"/>
    </source>
</evidence>
<dbReference type="RefSeq" id="WP_160549261.1">
    <property type="nucleotide sequence ID" value="NZ_JBHLUU010000111.1"/>
</dbReference>
<reference evidence="1 2" key="1">
    <citation type="submission" date="2024-09" db="EMBL/GenBank/DDBJ databases">
        <authorList>
            <person name="Sun Q."/>
            <person name="Mori K."/>
        </authorList>
    </citation>
    <scope>NUCLEOTIDE SEQUENCE [LARGE SCALE GENOMIC DNA]</scope>
    <source>
        <strain evidence="1 2">CGMCC 1.9126</strain>
    </source>
</reference>
<comment type="caution">
    <text evidence="1">The sequence shown here is derived from an EMBL/GenBank/DDBJ whole genome shotgun (WGS) entry which is preliminary data.</text>
</comment>
<protein>
    <recommendedName>
        <fullName evidence="3">Lipoprotein</fullName>
    </recommendedName>
</protein>
<evidence type="ECO:0000313" key="1">
    <source>
        <dbReference type="EMBL" id="MFC0476759.1"/>
    </source>
</evidence>
<dbReference type="EMBL" id="JBHLUU010000111">
    <property type="protein sequence ID" value="MFC0476759.1"/>
    <property type="molecule type" value="Genomic_DNA"/>
</dbReference>
<organism evidence="1 2">
    <name type="scientific">Robertmurraya beringensis</name>
    <dbReference type="NCBI Taxonomy" id="641660"/>
    <lineage>
        <taxon>Bacteria</taxon>
        <taxon>Bacillati</taxon>
        <taxon>Bacillota</taxon>
        <taxon>Bacilli</taxon>
        <taxon>Bacillales</taxon>
        <taxon>Bacillaceae</taxon>
        <taxon>Robertmurraya</taxon>
    </lineage>
</organism>
<name>A0ABV6KU14_9BACI</name>
<gene>
    <name evidence="1" type="ORF">ACFFHF_16275</name>
</gene>
<keyword evidence="2" id="KW-1185">Reference proteome</keyword>
<sequence>MARIRTFSIVSVLVLFILSACSTSKIFTFTGESENWSAKLKVTQANDFEEQEFTLQYKGKDVKSVGEITYKVDTNAGGFGGTGASLDKNGILENSQEANPSNAKVIKESDIDVIVEWNNHTEEIKLKLD</sequence>
<proteinExistence type="predicted"/>
<accession>A0ABV6KU14</accession>
<dbReference type="Proteomes" id="UP001589738">
    <property type="component" value="Unassembled WGS sequence"/>
</dbReference>
<evidence type="ECO:0008006" key="3">
    <source>
        <dbReference type="Google" id="ProtNLM"/>
    </source>
</evidence>